<feature type="transmembrane region" description="Helical" evidence="1">
    <location>
        <begin position="305"/>
        <end position="326"/>
    </location>
</feature>
<dbReference type="AlphaFoldDB" id="A0A158P597"/>
<reference evidence="2" key="2">
    <citation type="submission" date="2016-04" db="UniProtKB">
        <authorList>
            <consortium name="EnsemblMetazoa"/>
        </authorList>
    </citation>
    <scope>IDENTIFICATION</scope>
</reference>
<keyword evidence="1" id="KW-0812">Transmembrane</keyword>
<dbReference type="Proteomes" id="UP000015104">
    <property type="component" value="Unassembled WGS sequence"/>
</dbReference>
<keyword evidence="3" id="KW-1185">Reference proteome</keyword>
<organism evidence="2 3">
    <name type="scientific">Tetranychus urticae</name>
    <name type="common">Two-spotted spider mite</name>
    <dbReference type="NCBI Taxonomy" id="32264"/>
    <lineage>
        <taxon>Eukaryota</taxon>
        <taxon>Metazoa</taxon>
        <taxon>Ecdysozoa</taxon>
        <taxon>Arthropoda</taxon>
        <taxon>Chelicerata</taxon>
        <taxon>Arachnida</taxon>
        <taxon>Acari</taxon>
        <taxon>Acariformes</taxon>
        <taxon>Trombidiformes</taxon>
        <taxon>Prostigmata</taxon>
        <taxon>Eleutherengona</taxon>
        <taxon>Raphignathae</taxon>
        <taxon>Tetranychoidea</taxon>
        <taxon>Tetranychidae</taxon>
        <taxon>Tetranychus</taxon>
    </lineage>
</organism>
<keyword evidence="1" id="KW-0472">Membrane</keyword>
<feature type="transmembrane region" description="Helical" evidence="1">
    <location>
        <begin position="121"/>
        <end position="140"/>
    </location>
</feature>
<name>A0A158P597_TETUR</name>
<evidence type="ECO:0000313" key="2">
    <source>
        <dbReference type="EnsemblMetazoa" id="tetur17g04150.1"/>
    </source>
</evidence>
<feature type="transmembrane region" description="Helical" evidence="1">
    <location>
        <begin position="81"/>
        <end position="100"/>
    </location>
</feature>
<protein>
    <recommendedName>
        <fullName evidence="4">Odorant receptor</fullName>
    </recommendedName>
</protein>
<evidence type="ECO:0000256" key="1">
    <source>
        <dbReference type="SAM" id="Phobius"/>
    </source>
</evidence>
<keyword evidence="1" id="KW-1133">Transmembrane helix</keyword>
<dbReference type="EMBL" id="CAEY01000314">
    <property type="status" value="NOT_ANNOTATED_CDS"/>
    <property type="molecule type" value="Genomic_DNA"/>
</dbReference>
<feature type="transmembrane region" description="Helical" evidence="1">
    <location>
        <begin position="244"/>
        <end position="260"/>
    </location>
</feature>
<feature type="transmembrane region" description="Helical" evidence="1">
    <location>
        <begin position="413"/>
        <end position="436"/>
    </location>
</feature>
<evidence type="ECO:0008006" key="4">
    <source>
        <dbReference type="Google" id="ProtNLM"/>
    </source>
</evidence>
<evidence type="ECO:0000313" key="3">
    <source>
        <dbReference type="Proteomes" id="UP000015104"/>
    </source>
</evidence>
<dbReference type="EnsemblMetazoa" id="tetur17g04150.1">
    <property type="protein sequence ID" value="tetur17g04150.1"/>
    <property type="gene ID" value="tetur17g04150"/>
</dbReference>
<reference evidence="3" key="1">
    <citation type="submission" date="2011-08" db="EMBL/GenBank/DDBJ databases">
        <authorList>
            <person name="Rombauts S."/>
        </authorList>
    </citation>
    <scope>NUCLEOTIDE SEQUENCE</scope>
    <source>
        <strain evidence="3">London</strain>
    </source>
</reference>
<feature type="transmembrane region" description="Helical" evidence="1">
    <location>
        <begin position="333"/>
        <end position="356"/>
    </location>
</feature>
<accession>A0A158P597</accession>
<sequence length="437" mass="50368">MNARVKSAKPGIVHLIGYFKRLFNNPRTIPDTNAFDQSVSELIRQTERMTIIFQAVRNGLNQSNTVAISSFGYRKLNWLDWMVGIISFMNWSRGLILIFTSSERIAIFLGHPLFRAKDRQALTIWAVITLSVMFIFREWILNLEAKGKLEILSIWKVCCNGFNRSHLKMGNLVINRFRLTIILVTIVAYCVMPVVPLFTLVGFFTPVLTNPWMYEIPELAFSCFLGSFSCALITTFLLNSILGFTWYFICTLVFHLYRLMDLLDRADRLKKSTRGMNERNIKLLCLLIIRRLNSFELTTRKLRYVFLYYFFVFASSGDVYIFLGLVVRIYNDVLANILALIGTIILPAIGIFGYIFGNFLSELDELTVRLHHLTSKNRLSLKTLNKVSEIMDRVAGPYNGIKLGDFLTIEKSFFIFFILENISTLMLFTCNIGPLIN</sequence>
<proteinExistence type="predicted"/>
<feature type="transmembrane region" description="Helical" evidence="1">
    <location>
        <begin position="179"/>
        <end position="207"/>
    </location>
</feature>
<feature type="transmembrane region" description="Helical" evidence="1">
    <location>
        <begin position="219"/>
        <end position="238"/>
    </location>
</feature>